<dbReference type="InterPro" id="IPR038491">
    <property type="entry name" value="Velvet_dom_sf"/>
</dbReference>
<dbReference type="AlphaFoldDB" id="A0A1B9GDT6"/>
<dbReference type="Gene3D" id="2.60.40.3960">
    <property type="entry name" value="Velvet domain"/>
    <property type="match status" value="2"/>
</dbReference>
<accession>A0A1B9GDT6</accession>
<feature type="compositionally biased region" description="Polar residues" evidence="5">
    <location>
        <begin position="449"/>
        <end position="460"/>
    </location>
</feature>
<feature type="compositionally biased region" description="Polar residues" evidence="5">
    <location>
        <begin position="1"/>
        <end position="19"/>
    </location>
</feature>
<reference evidence="7" key="2">
    <citation type="submission" date="2014-01" db="EMBL/GenBank/DDBJ databases">
        <title>Evolution of pathogenesis and genome organization in the Tremellales.</title>
        <authorList>
            <person name="Cuomo C."/>
            <person name="Litvintseva A."/>
            <person name="Heitman J."/>
            <person name="Chen Y."/>
            <person name="Sun S."/>
            <person name="Springer D."/>
            <person name="Dromer F."/>
            <person name="Young S."/>
            <person name="Zeng Q."/>
            <person name="Chapman S."/>
            <person name="Gujja S."/>
            <person name="Saif S."/>
            <person name="Birren B."/>
        </authorList>
    </citation>
    <scope>NUCLEOTIDE SEQUENCE</scope>
    <source>
        <strain evidence="7">CBS 10118</strain>
    </source>
</reference>
<dbReference type="InterPro" id="IPR037525">
    <property type="entry name" value="Velvet_dom"/>
</dbReference>
<dbReference type="EMBL" id="KI894018">
    <property type="protein sequence ID" value="OCF29177.1"/>
    <property type="molecule type" value="Genomic_DNA"/>
</dbReference>
<evidence type="ECO:0000256" key="4">
    <source>
        <dbReference type="ARBA" id="ARBA00023242"/>
    </source>
</evidence>
<dbReference type="VEuPathDB" id="FungiDB:I302_00673"/>
<comment type="subcellular location">
    <subcellularLocation>
        <location evidence="1">Nucleus</location>
    </subcellularLocation>
</comment>
<keyword evidence="3" id="KW-0804">Transcription</keyword>
<keyword evidence="2" id="KW-0805">Transcription regulation</keyword>
<sequence length="649" mass="70730">MSRPQSISPPSRALSTPRSLATPPHAKKRRRNEKLRTSPQDLYPGESIGSTSRSPPPIIYRTQRREGEYEERGWQEEEYSPRKSQGLGLSRGTYAREGQEGWTYHLEVIQQPQRARACGFGNKDRRPLSPPPIVRLWIQTASGAIVDPNTIDPRFLILMVDLWSADRQQERNVVMHPVSAGVSKLESPPIGPIDLPSVAGPSSRPSTGTSRPMSGSSAGLSSWSSGSWKQPSECSGFYSTFESCSSRSVGYQSPAPPPHESPRPQSSRDQPFQPSSNAQSSHPSWTSSRPPPPPPFHRTQSYGNRQAEHEPDPPRPKTAPSPQHPLQQQQQQPSTSSPRGPTPSKSSVNLPPLASIAEERPTTPSGLTLPALQAQREQQLFRPSSSSSSLWGRPRTGQSITDASTAPTEYSFAGRPISSSSSSWYGSTEYGGKDRPSSSWSEMRPWSSGLNTVTRPSSSAGPGGQIIAPPSPHSSQFAYSSKFADQQWPPTPGSLTYAQHPPEVPWEAERARYNIPSHSSAQPAAQYSRVLVGKVTAVCHKLQDEEDKPGLYFFAADLGIRTEGTFTLRMTMTDIASLMDPEVILGAKAPVLAETFSDPFTVYSAKRFPGVIPTTNLTKVFASQGVKLSVRETKKGSGAGEEAEDDDDD</sequence>
<name>A0A1B9GDT6_9TREE</name>
<dbReference type="PANTHER" id="PTHR33572:SF3">
    <property type="entry name" value="VELVET COMPLEX SUBUNIT B"/>
    <property type="match status" value="1"/>
</dbReference>
<feature type="compositionally biased region" description="Polar residues" evidence="5">
    <location>
        <begin position="396"/>
        <end position="408"/>
    </location>
</feature>
<proteinExistence type="predicted"/>
<feature type="compositionally biased region" description="Low complexity" evidence="5">
    <location>
        <begin position="279"/>
        <end position="288"/>
    </location>
</feature>
<dbReference type="Pfam" id="PF11754">
    <property type="entry name" value="Velvet"/>
    <property type="match status" value="1"/>
</dbReference>
<evidence type="ECO:0000313" key="7">
    <source>
        <dbReference type="EMBL" id="OCF29177.1"/>
    </source>
</evidence>
<reference evidence="7" key="1">
    <citation type="submission" date="2013-07" db="EMBL/GenBank/DDBJ databases">
        <title>The Genome Sequence of Cryptococcus bestiolae CBS10118.</title>
        <authorList>
            <consortium name="The Broad Institute Genome Sequencing Platform"/>
            <person name="Cuomo C."/>
            <person name="Litvintseva A."/>
            <person name="Chen Y."/>
            <person name="Heitman J."/>
            <person name="Sun S."/>
            <person name="Springer D."/>
            <person name="Dromer F."/>
            <person name="Young S.K."/>
            <person name="Zeng Q."/>
            <person name="Gargeya S."/>
            <person name="Fitzgerald M."/>
            <person name="Abouelleil A."/>
            <person name="Alvarado L."/>
            <person name="Berlin A.M."/>
            <person name="Chapman S.B."/>
            <person name="Dewar J."/>
            <person name="Goldberg J."/>
            <person name="Griggs A."/>
            <person name="Gujja S."/>
            <person name="Hansen M."/>
            <person name="Howarth C."/>
            <person name="Imamovic A."/>
            <person name="Larimer J."/>
            <person name="McCowan C."/>
            <person name="Murphy C."/>
            <person name="Pearson M."/>
            <person name="Priest M."/>
            <person name="Roberts A."/>
            <person name="Saif S."/>
            <person name="Shea T."/>
            <person name="Sykes S."/>
            <person name="Wortman J."/>
            <person name="Nusbaum C."/>
            <person name="Birren B."/>
        </authorList>
    </citation>
    <scope>NUCLEOTIDE SEQUENCE [LARGE SCALE GENOMIC DNA]</scope>
    <source>
        <strain evidence="7">CBS 10118</strain>
    </source>
</reference>
<dbReference type="STRING" id="1296100.A0A1B9GDT6"/>
<feature type="region of interest" description="Disordered" evidence="5">
    <location>
        <begin position="182"/>
        <end position="227"/>
    </location>
</feature>
<feature type="region of interest" description="Disordered" evidence="5">
    <location>
        <begin position="246"/>
        <end position="467"/>
    </location>
</feature>
<dbReference type="GO" id="GO:0005634">
    <property type="term" value="C:nucleus"/>
    <property type="evidence" value="ECO:0007669"/>
    <property type="project" value="UniProtKB-SubCell"/>
</dbReference>
<gene>
    <name evidence="7" type="ORF">I302_00673</name>
</gene>
<feature type="compositionally biased region" description="Polar residues" evidence="5">
    <location>
        <begin position="268"/>
        <end position="278"/>
    </location>
</feature>
<evidence type="ECO:0000256" key="3">
    <source>
        <dbReference type="ARBA" id="ARBA00023163"/>
    </source>
</evidence>
<keyword evidence="4" id="KW-0539">Nucleus</keyword>
<organism evidence="7">
    <name type="scientific">Kwoniella bestiolae CBS 10118</name>
    <dbReference type="NCBI Taxonomy" id="1296100"/>
    <lineage>
        <taxon>Eukaryota</taxon>
        <taxon>Fungi</taxon>
        <taxon>Dikarya</taxon>
        <taxon>Basidiomycota</taxon>
        <taxon>Agaricomycotina</taxon>
        <taxon>Tremellomycetes</taxon>
        <taxon>Tremellales</taxon>
        <taxon>Cryptococcaceae</taxon>
        <taxon>Kwoniella</taxon>
    </lineage>
</organism>
<feature type="compositionally biased region" description="Low complexity" evidence="5">
    <location>
        <begin position="200"/>
        <end position="227"/>
    </location>
</feature>
<evidence type="ECO:0000256" key="2">
    <source>
        <dbReference type="ARBA" id="ARBA00023015"/>
    </source>
</evidence>
<feature type="compositionally biased region" description="Low complexity" evidence="5">
    <location>
        <begin position="324"/>
        <end position="347"/>
    </location>
</feature>
<dbReference type="OrthoDB" id="1746739at2759"/>
<evidence type="ECO:0000259" key="6">
    <source>
        <dbReference type="PROSITE" id="PS51821"/>
    </source>
</evidence>
<feature type="compositionally biased region" description="Low complexity" evidence="5">
    <location>
        <begin position="437"/>
        <end position="448"/>
    </location>
</feature>
<feature type="region of interest" description="Disordered" evidence="5">
    <location>
        <begin position="1"/>
        <end position="89"/>
    </location>
</feature>
<feature type="domain" description="Velvet" evidence="6">
    <location>
        <begin position="99"/>
        <end position="631"/>
    </location>
</feature>
<protein>
    <recommendedName>
        <fullName evidence="6">Velvet domain-containing protein</fullName>
    </recommendedName>
</protein>
<feature type="compositionally biased region" description="Basic and acidic residues" evidence="5">
    <location>
        <begin position="306"/>
        <end position="315"/>
    </location>
</feature>
<dbReference type="PROSITE" id="PS51821">
    <property type="entry name" value="VELVET"/>
    <property type="match status" value="1"/>
</dbReference>
<evidence type="ECO:0000256" key="1">
    <source>
        <dbReference type="ARBA" id="ARBA00004123"/>
    </source>
</evidence>
<feature type="compositionally biased region" description="Basic and acidic residues" evidence="5">
    <location>
        <begin position="63"/>
        <end position="81"/>
    </location>
</feature>
<evidence type="ECO:0000256" key="5">
    <source>
        <dbReference type="SAM" id="MobiDB-lite"/>
    </source>
</evidence>
<dbReference type="InterPro" id="IPR021740">
    <property type="entry name" value="Velvet"/>
</dbReference>
<dbReference type="PANTHER" id="PTHR33572">
    <property type="entry name" value="SPORE DEVELOPMENT REGULATOR VOSA"/>
    <property type="match status" value="1"/>
</dbReference>